<feature type="region of interest" description="Disordered" evidence="1">
    <location>
        <begin position="1"/>
        <end position="22"/>
    </location>
</feature>
<sequence>MDASRSSIGHRGLPGQGRISRLSKSQNRFGQHHLCQVTPVSTFTRKEVFMVGSPCAPIFLFTVTLPASLSQQYRDERIHVQYNYNPR</sequence>
<evidence type="ECO:0000313" key="3">
    <source>
        <dbReference type="EMBL" id="KDQ61236.1"/>
    </source>
</evidence>
<keyword evidence="4" id="KW-1185">Reference proteome</keyword>
<dbReference type="InParanoid" id="A0A067QF45"/>
<keyword evidence="2" id="KW-0472">Membrane</keyword>
<dbReference type="HOGENOM" id="CLU_2483662_0_0_1"/>
<dbReference type="Proteomes" id="UP000027265">
    <property type="component" value="Unassembled WGS sequence"/>
</dbReference>
<feature type="transmembrane region" description="Helical" evidence="2">
    <location>
        <begin position="48"/>
        <end position="69"/>
    </location>
</feature>
<keyword evidence="2" id="KW-0812">Transmembrane</keyword>
<evidence type="ECO:0000256" key="2">
    <source>
        <dbReference type="SAM" id="Phobius"/>
    </source>
</evidence>
<evidence type="ECO:0000256" key="1">
    <source>
        <dbReference type="SAM" id="MobiDB-lite"/>
    </source>
</evidence>
<dbReference type="AlphaFoldDB" id="A0A067QF45"/>
<proteinExistence type="predicted"/>
<name>A0A067QF45_9AGAM</name>
<dbReference type="EMBL" id="KL197713">
    <property type="protein sequence ID" value="KDQ61236.1"/>
    <property type="molecule type" value="Genomic_DNA"/>
</dbReference>
<organism evidence="3 4">
    <name type="scientific">Jaapia argillacea MUCL 33604</name>
    <dbReference type="NCBI Taxonomy" id="933084"/>
    <lineage>
        <taxon>Eukaryota</taxon>
        <taxon>Fungi</taxon>
        <taxon>Dikarya</taxon>
        <taxon>Basidiomycota</taxon>
        <taxon>Agaricomycotina</taxon>
        <taxon>Agaricomycetes</taxon>
        <taxon>Agaricomycetidae</taxon>
        <taxon>Jaapiales</taxon>
        <taxon>Jaapiaceae</taxon>
        <taxon>Jaapia</taxon>
    </lineage>
</organism>
<reference evidence="4" key="1">
    <citation type="journal article" date="2014" name="Proc. Natl. Acad. Sci. U.S.A.">
        <title>Extensive sampling of basidiomycete genomes demonstrates inadequacy of the white-rot/brown-rot paradigm for wood decay fungi.</title>
        <authorList>
            <person name="Riley R."/>
            <person name="Salamov A.A."/>
            <person name="Brown D.W."/>
            <person name="Nagy L.G."/>
            <person name="Floudas D."/>
            <person name="Held B.W."/>
            <person name="Levasseur A."/>
            <person name="Lombard V."/>
            <person name="Morin E."/>
            <person name="Otillar R."/>
            <person name="Lindquist E.A."/>
            <person name="Sun H."/>
            <person name="LaButti K.M."/>
            <person name="Schmutz J."/>
            <person name="Jabbour D."/>
            <person name="Luo H."/>
            <person name="Baker S.E."/>
            <person name="Pisabarro A.G."/>
            <person name="Walton J.D."/>
            <person name="Blanchette R.A."/>
            <person name="Henrissat B."/>
            <person name="Martin F."/>
            <person name="Cullen D."/>
            <person name="Hibbett D.S."/>
            <person name="Grigoriev I.V."/>
        </authorList>
    </citation>
    <scope>NUCLEOTIDE SEQUENCE [LARGE SCALE GENOMIC DNA]</scope>
    <source>
        <strain evidence="4">MUCL 33604</strain>
    </source>
</reference>
<accession>A0A067QF45</accession>
<gene>
    <name evidence="3" type="ORF">JAAARDRAFT_576056</name>
</gene>
<protein>
    <submittedName>
        <fullName evidence="3">Uncharacterized protein</fullName>
    </submittedName>
</protein>
<keyword evidence="2" id="KW-1133">Transmembrane helix</keyword>
<evidence type="ECO:0000313" key="4">
    <source>
        <dbReference type="Proteomes" id="UP000027265"/>
    </source>
</evidence>